<dbReference type="InterPro" id="IPR011009">
    <property type="entry name" value="Kinase-like_dom_sf"/>
</dbReference>
<keyword evidence="2" id="KW-0547">Nucleotide-binding</keyword>
<dbReference type="EMBL" id="JAENIG010000002">
    <property type="protein sequence ID" value="MBK1853937.1"/>
    <property type="molecule type" value="Genomic_DNA"/>
</dbReference>
<keyword evidence="6" id="KW-0812">Transmembrane</keyword>
<dbReference type="InterPro" id="IPR000719">
    <property type="entry name" value="Prot_kinase_dom"/>
</dbReference>
<keyword evidence="4" id="KW-0067">ATP-binding</keyword>
<evidence type="ECO:0000259" key="7">
    <source>
        <dbReference type="PROSITE" id="PS50011"/>
    </source>
</evidence>
<evidence type="ECO:0000256" key="3">
    <source>
        <dbReference type="ARBA" id="ARBA00022777"/>
    </source>
</evidence>
<dbReference type="PROSITE" id="PS50011">
    <property type="entry name" value="PROTEIN_KINASE_DOM"/>
    <property type="match status" value="1"/>
</dbReference>
<keyword evidence="8" id="KW-0723">Serine/threonine-protein kinase</keyword>
<dbReference type="RefSeq" id="WP_309488545.1">
    <property type="nucleotide sequence ID" value="NZ_JAENIG010000002.1"/>
</dbReference>
<dbReference type="SUPFAM" id="SSF56112">
    <property type="entry name" value="Protein kinase-like (PK-like)"/>
    <property type="match status" value="1"/>
</dbReference>
<keyword evidence="6" id="KW-0472">Membrane</keyword>
<evidence type="ECO:0000256" key="2">
    <source>
        <dbReference type="ARBA" id="ARBA00022741"/>
    </source>
</evidence>
<proteinExistence type="predicted"/>
<sequence>MSDSLSIYRSLYDEADELTGDLTEGATEALCPLYHALEKIENRYENEELIGQGGMKQVLRVYDRQTEREVALALPRNDFAPERYDAFLREAHITARLEHPNIIKLFDMGIDAEGRPFFTMEFKRGLSLRKILSQLRADKELDRYPVSQRLSIFLKICEAMAYAHSRHVLHLDLKPENIQIGTFGEVQVCDWGMGEIVRGDSERQSAEALLDPDLYGDQLEPAVKGTPGYMAPEQESARVAKSAQTDIYALGCMLYELVTLLPPDARSSKPASSKAISAIVDKACAESPYDRYLSVDMMHSDVNRHLMGFSVGAEKAGFLREMRLFYRRHKLTSTITLLFTIFLLGVAFFFTQKLKDSYDNTAQALDTTALALTTAEQERDRAEQALNKYLKEKEYSAALLESQDADTLDGTLMLMEDVIMHEGIGEVAIQRAMDKLDERLKVSQEKSNRAWTLKAYLYFLTQRFVEAEIYYKMRTGDQQELRDVIPEFAPLVRKEDGLLPPEAFIRLMGKIMEFKGRNRAPLIEKMVTYDSLKRSSLEERTRIIRAFLQLSNPKWLSTRFEYDARQRHLKLSGNMLTTLFRPRVSATNPSKNARSVLRLLPIRSLELATPMLHDYRQLRGLGVEVLDISKMPAKNLAPLATMKSLRVLIVRPGQFGRLQLDQLPAHVTVRVHDTREE</sequence>
<keyword evidence="5" id="KW-0175">Coiled coil</keyword>
<dbReference type="PANTHER" id="PTHR43289">
    <property type="entry name" value="MITOGEN-ACTIVATED PROTEIN KINASE KINASE KINASE 20-RELATED"/>
    <property type="match status" value="1"/>
</dbReference>
<evidence type="ECO:0000256" key="6">
    <source>
        <dbReference type="SAM" id="Phobius"/>
    </source>
</evidence>
<accession>A0AAE2SBF8</accession>
<evidence type="ECO:0000313" key="8">
    <source>
        <dbReference type="EMBL" id="MBK1853937.1"/>
    </source>
</evidence>
<dbReference type="GO" id="GO:0005524">
    <property type="term" value="F:ATP binding"/>
    <property type="evidence" value="ECO:0007669"/>
    <property type="project" value="UniProtKB-KW"/>
</dbReference>
<organism evidence="8 9">
    <name type="scientific">Oceaniferula flava</name>
    <dbReference type="NCBI Taxonomy" id="2800421"/>
    <lineage>
        <taxon>Bacteria</taxon>
        <taxon>Pseudomonadati</taxon>
        <taxon>Verrucomicrobiota</taxon>
        <taxon>Verrucomicrobiia</taxon>
        <taxon>Verrucomicrobiales</taxon>
        <taxon>Verrucomicrobiaceae</taxon>
        <taxon>Oceaniferula</taxon>
    </lineage>
</organism>
<evidence type="ECO:0000256" key="5">
    <source>
        <dbReference type="SAM" id="Coils"/>
    </source>
</evidence>
<feature type="coiled-coil region" evidence="5">
    <location>
        <begin position="365"/>
        <end position="392"/>
    </location>
</feature>
<dbReference type="Proteomes" id="UP000634206">
    <property type="component" value="Unassembled WGS sequence"/>
</dbReference>
<comment type="caution">
    <text evidence="8">The sequence shown here is derived from an EMBL/GenBank/DDBJ whole genome shotgun (WGS) entry which is preliminary data.</text>
</comment>
<protein>
    <submittedName>
        <fullName evidence="8">Serine/threonine protein kinase</fullName>
    </submittedName>
</protein>
<evidence type="ECO:0000256" key="1">
    <source>
        <dbReference type="ARBA" id="ARBA00022679"/>
    </source>
</evidence>
<feature type="transmembrane region" description="Helical" evidence="6">
    <location>
        <begin position="331"/>
        <end position="350"/>
    </location>
</feature>
<keyword evidence="1" id="KW-0808">Transferase</keyword>
<dbReference type="Gene3D" id="1.10.510.10">
    <property type="entry name" value="Transferase(Phosphotransferase) domain 1"/>
    <property type="match status" value="1"/>
</dbReference>
<keyword evidence="3 8" id="KW-0418">Kinase</keyword>
<dbReference type="GO" id="GO:0004674">
    <property type="term" value="F:protein serine/threonine kinase activity"/>
    <property type="evidence" value="ECO:0007669"/>
    <property type="project" value="UniProtKB-KW"/>
</dbReference>
<keyword evidence="6" id="KW-1133">Transmembrane helix</keyword>
<dbReference type="PANTHER" id="PTHR43289:SF6">
    <property type="entry name" value="SERINE_THREONINE-PROTEIN KINASE NEKL-3"/>
    <property type="match status" value="1"/>
</dbReference>
<name>A0AAE2SBF8_9BACT</name>
<dbReference type="CDD" id="cd14014">
    <property type="entry name" value="STKc_PknB_like"/>
    <property type="match status" value="1"/>
</dbReference>
<reference evidence="8" key="1">
    <citation type="submission" date="2021-01" db="EMBL/GenBank/DDBJ databases">
        <title>Modified the classification status of verrucomicrobia.</title>
        <authorList>
            <person name="Feng X."/>
        </authorList>
    </citation>
    <scope>NUCLEOTIDE SEQUENCE</scope>
    <source>
        <strain evidence="8">5K15</strain>
    </source>
</reference>
<evidence type="ECO:0000313" key="9">
    <source>
        <dbReference type="Proteomes" id="UP000634206"/>
    </source>
</evidence>
<dbReference type="AlphaFoldDB" id="A0AAE2SBF8"/>
<dbReference type="Pfam" id="PF00069">
    <property type="entry name" value="Pkinase"/>
    <property type="match status" value="1"/>
</dbReference>
<gene>
    <name evidence="8" type="ORF">JIN83_03125</name>
</gene>
<dbReference type="SMART" id="SM00220">
    <property type="entry name" value="S_TKc"/>
    <property type="match status" value="1"/>
</dbReference>
<evidence type="ECO:0000256" key="4">
    <source>
        <dbReference type="ARBA" id="ARBA00022840"/>
    </source>
</evidence>
<feature type="domain" description="Protein kinase" evidence="7">
    <location>
        <begin position="44"/>
        <end position="390"/>
    </location>
</feature>
<keyword evidence="9" id="KW-1185">Reference proteome</keyword>